<dbReference type="Gene3D" id="3.40.366.10">
    <property type="entry name" value="Malonyl-Coenzyme A Acyl Carrier Protein, domain 2"/>
    <property type="match status" value="1"/>
</dbReference>
<dbReference type="InterPro" id="IPR055123">
    <property type="entry name" value="SpnB-like_Rossmann"/>
</dbReference>
<feature type="domain" description="Carrier" evidence="7">
    <location>
        <begin position="2161"/>
        <end position="2235"/>
    </location>
</feature>
<feature type="active site" description="Proton acceptor; for dehydratase activity" evidence="6">
    <location>
        <position position="1521"/>
    </location>
</feature>
<dbReference type="SUPFAM" id="SSF53901">
    <property type="entry name" value="Thiolase-like"/>
    <property type="match status" value="1"/>
</dbReference>
<dbReference type="PROSITE" id="PS50075">
    <property type="entry name" value="CARRIER"/>
    <property type="match status" value="2"/>
</dbReference>
<dbReference type="InterPro" id="IPR020802">
    <property type="entry name" value="TesA-like"/>
</dbReference>
<dbReference type="InterPro" id="IPR020806">
    <property type="entry name" value="PKS_PP-bd"/>
</dbReference>
<dbReference type="InterPro" id="IPR032821">
    <property type="entry name" value="PKS_assoc"/>
</dbReference>
<feature type="region of interest" description="C-terminal hotdog fold" evidence="6">
    <location>
        <begin position="1626"/>
        <end position="1761"/>
    </location>
</feature>
<dbReference type="Pfam" id="PF14765">
    <property type="entry name" value="PS-DH"/>
    <property type="match status" value="1"/>
</dbReference>
<dbReference type="Pfam" id="PF00501">
    <property type="entry name" value="AMP-binding"/>
    <property type="match status" value="1"/>
</dbReference>
<evidence type="ECO:0000256" key="3">
    <source>
        <dbReference type="ARBA" id="ARBA00022679"/>
    </source>
</evidence>
<dbReference type="PANTHER" id="PTHR43775:SF51">
    <property type="entry name" value="INACTIVE PHENOLPHTHIOCEROL SYNTHESIS POLYKETIDE SYNTHASE TYPE I PKS1-RELATED"/>
    <property type="match status" value="1"/>
</dbReference>
<dbReference type="InterPro" id="IPR020841">
    <property type="entry name" value="PKS_Beta-ketoAc_synthase_dom"/>
</dbReference>
<gene>
    <name evidence="10" type="ORF">PRZ48_013665</name>
</gene>
<evidence type="ECO:0000259" key="7">
    <source>
        <dbReference type="PROSITE" id="PS50075"/>
    </source>
</evidence>
<dbReference type="EMBL" id="JAXOVC010000012">
    <property type="protein sequence ID" value="KAK4495334.1"/>
    <property type="molecule type" value="Genomic_DNA"/>
</dbReference>
<dbReference type="PANTHER" id="PTHR43775">
    <property type="entry name" value="FATTY ACID SYNTHASE"/>
    <property type="match status" value="1"/>
</dbReference>
<dbReference type="InterPro" id="IPR006162">
    <property type="entry name" value="Ppantetheine_attach_site"/>
</dbReference>
<dbReference type="CDD" id="cd00833">
    <property type="entry name" value="PKS"/>
    <property type="match status" value="1"/>
</dbReference>
<dbReference type="SUPFAM" id="SSF55048">
    <property type="entry name" value="Probable ACP-binding domain of malonyl-CoA ACP transacylase"/>
    <property type="match status" value="1"/>
</dbReference>
<evidence type="ECO:0000259" key="9">
    <source>
        <dbReference type="PROSITE" id="PS52019"/>
    </source>
</evidence>
<comment type="caution">
    <text evidence="10">The sequence shown here is derived from an EMBL/GenBank/DDBJ whole genome shotgun (WGS) entry which is preliminary data.</text>
</comment>
<feature type="region of interest" description="N-terminal hotdog fold" evidence="6">
    <location>
        <begin position="1489"/>
        <end position="1614"/>
    </location>
</feature>
<dbReference type="SMART" id="SM00822">
    <property type="entry name" value="PKS_KR"/>
    <property type="match status" value="1"/>
</dbReference>
<organism evidence="10 11">
    <name type="scientific">Zasmidium cellare</name>
    <name type="common">Wine cellar mold</name>
    <name type="synonym">Racodium cellare</name>
    <dbReference type="NCBI Taxonomy" id="395010"/>
    <lineage>
        <taxon>Eukaryota</taxon>
        <taxon>Fungi</taxon>
        <taxon>Dikarya</taxon>
        <taxon>Ascomycota</taxon>
        <taxon>Pezizomycotina</taxon>
        <taxon>Dothideomycetes</taxon>
        <taxon>Dothideomycetidae</taxon>
        <taxon>Mycosphaerellales</taxon>
        <taxon>Mycosphaerellaceae</taxon>
        <taxon>Zasmidium</taxon>
    </lineage>
</organism>
<dbReference type="Gene3D" id="3.40.50.1820">
    <property type="entry name" value="alpha/beta hydrolase"/>
    <property type="match status" value="1"/>
</dbReference>
<dbReference type="InterPro" id="IPR014043">
    <property type="entry name" value="Acyl_transferase_dom"/>
</dbReference>
<dbReference type="SMART" id="SM00826">
    <property type="entry name" value="PKS_DH"/>
    <property type="match status" value="1"/>
</dbReference>
<dbReference type="Pfam" id="PF22953">
    <property type="entry name" value="SpnB_Rossmann"/>
    <property type="match status" value="1"/>
</dbReference>
<dbReference type="Gene3D" id="1.10.1200.10">
    <property type="entry name" value="ACP-like"/>
    <property type="match status" value="2"/>
</dbReference>
<dbReference type="PROSITE" id="PS52004">
    <property type="entry name" value="KS3_2"/>
    <property type="match status" value="1"/>
</dbReference>
<dbReference type="SMART" id="SM00824">
    <property type="entry name" value="PKS_TE"/>
    <property type="match status" value="1"/>
</dbReference>
<dbReference type="Pfam" id="PF21089">
    <property type="entry name" value="PKS_DH_N"/>
    <property type="match status" value="1"/>
</dbReference>
<dbReference type="InterPro" id="IPR042099">
    <property type="entry name" value="ANL_N_sf"/>
</dbReference>
<dbReference type="InterPro" id="IPR029058">
    <property type="entry name" value="AB_hydrolase_fold"/>
</dbReference>
<dbReference type="InterPro" id="IPR016039">
    <property type="entry name" value="Thiolase-like"/>
</dbReference>
<dbReference type="InterPro" id="IPR036736">
    <property type="entry name" value="ACP-like_sf"/>
</dbReference>
<keyword evidence="5" id="KW-0511">Multifunctional enzyme</keyword>
<dbReference type="InterPro" id="IPR001227">
    <property type="entry name" value="Ac_transferase_dom_sf"/>
</dbReference>
<dbReference type="Pfam" id="PF08659">
    <property type="entry name" value="KR"/>
    <property type="match status" value="1"/>
</dbReference>
<dbReference type="Proteomes" id="UP001305779">
    <property type="component" value="Unassembled WGS sequence"/>
</dbReference>
<dbReference type="InterPro" id="IPR025110">
    <property type="entry name" value="AMP-bd_C"/>
</dbReference>
<dbReference type="SUPFAM" id="SSF56801">
    <property type="entry name" value="Acetyl-CoA synthetase-like"/>
    <property type="match status" value="1"/>
</dbReference>
<dbReference type="PROSITE" id="PS00012">
    <property type="entry name" value="PHOSPHOPANTETHEINE"/>
    <property type="match status" value="1"/>
</dbReference>
<sequence length="2534" mass="273432">MSTTGPTIGELLRRNSEEHGEKVAFSSPGRVVTHKALLNRTGRIACGLKTAGVERGHYVVIFLDRCVEAVESILAAVRAGAIAVPLDPRCSQAELAVILGDICVESRWVITSAPGAQRLRGVEDGLKMRIWAIDQAPATLNTAPYQELEANEGSNPPDDLASTDKAFVFYTSGSTGSKPKGVVSSQCAWLQSTLSSLSAGPDVFPEDTILCPLPITHAFGFSSGICVVLCTGASMHMTGQQSLNDALSQHSYTIIISVPTIYNELVGLDLPKSTLSSIRLCVSGGAAASLALNQQVEAKLGVPILNHYGCTETCGIVTVCQLREPYVDGSCGRLVPGRELRMVDPTTGQDTPDGDEGEIWISSPSLLIEYHNDPTPPSIDGWYRSGDMGYLDNQGNLFITGRLKETIVRGGENIHPAEIERVLNDCKGVKECVVLAAPHDIFGEVPVAYLVLEKTTFVSMTDLIAACRKALPNHKIPVDFFEIDAIPQTRSGKPRRRATASCPKRRLVASMHTTETIKNMIIAEFRHARGLSETTYIDPTTQFGDLGMNSLVGIVIRDRLMSMTGLTLPITLLFDHSTPRKLAERVYGLLSGEQSTPLSTPLSAPPSSAQLFCADDPIAIISIACRYPGGIASPEDLWRVVEEGIDVTSDFPTDRGWDLETFYNPDPEVPGSTTTRRGGFLHDVAEFDAGLFGMSPREALTTDPQQRLLLETTWTLLERAGLPPLSLRGSDTGVYVGVMYNDYASRFTNVKHEHEGQLGLGSAPSMAAGRVSHFFDFHGPSLAVDTACSSSLVAIDQAVKSLRTGECSLAIAGGVTVMATAQSFVMFSKQRGLSPDGRCRSYSGDANGTAWSEGVGLLLLERLSDARRNGHQIHGLIRGVATNSDGRSSTLTSPSGPQQERVIQAALRNSGLSPADIDVIEGHGTATPLGDPIEVRALIGTYDQNREQPTLLGSLKSNLGHTQAAAGVAGIIKMVMAMQKGVVPATLHVRKPSRHIDWENANIELVTKARNWPESGRPRRAAVSAFGIGGTNAHLVLEQGKVAEDDIADVPGHTRTNVAKLCPWLLSGADHSALQAQAQLALGLGHPDPSDVAFSFATTRSLLRWRAAVPPGDTEALKALAKGAPHPRLLVAQAIAPRLVVMFSGQGGQFAEMFDELSTTFHVFKYHLKAICDAIDNHIEQPLMQTLQSSAEIVHRTDISQPALFAFQVALYRTLEHFGIVPTYLIGHSIGEITAAHVRGILTLEDAAKLAVTRGRLMSAVGKGAMASIEASEEEVQQSLDGLKTMTDDIAVIAAINSEDSMVISGPPKSVQLVEDHFRAQGRRTKRLQISHACHSPAMKAIGPEFQDFLETITYHELRIPIISTVTGSLAKSLDLCSPEYWTRQLVSPVRFADAVRTARELGCSHFLEIGPSAALASHVQDAVPTGATIRSFIEALTSLTIQGCDVAWSRALEGSGAKKVDLPTYPFQRKRYWLDPPNISETDGETGGGFLDAGVSVPGSSQVVFSGIVPLGKFPWLGDHVMGGKTILPATAFVEMALKAGREVGLNVLGELTLLKPLDSSEGDDVRLQMIVEDAGTNSGRTFNIFSRPTRAKISEDWNLHASGVLQERLHHSVQQAVHTSWPTQGEIEITGAYNQLQAAGISYGPAFRCIQRLCQTQEGFVAKLVLPEECRPGDHLVHPALLDAALHVPLLASPSDAITRLPFRLAGVRLWPSKEREVRAVVRNLENGDLAVTVYDLRGHLVAEIDTVCLRKMAKKSGDLFALQWSPIPMKPLVASGRKSNEKIVRIRPKGQSVEAVHEAVNDILGVVQAWNRASNDGSNQRLVIITERATTSGPDLSSAAVWGFIRSAQSESGDQIVLIDVDGTQDSEEALHEAIATDETVLAIRNGKVLIPKLVRGIEMTGCEPLSSEGTVLITGGTGAVGSVLCRHLVQRHGVTNLLLTSRTGDLPDSLTDLATTAGVRITTRSCDVADYAQLKALVDITHPPVTAVFHLAGILDDAMTSSLTPDRMERVLCTKANGAWNLHNLLPNARPFVLFSSAAGILGNPGQANYAAANTYLDALARYRSQHGLHAVSLAWGPWENAGGMAGDIKEFGQLQAMSDEVGMELLDQALRSVEPVVVPLVVKGEVPDISRRTLSISSSHKAVERGLQLNGLSPEQRLTELRDLLSREIAHVLGYDKLPDLPFTEIGVDSLTGVLIRNKINKLTGVALSSSVMFEVENIEELSNIVLEKLDEDQASGGATPASSEYYAEAIEREDEELDTTSKMKLTMLFRQLCLACHYTEALGMLTIASLTLPTFTTTEASSHTLCLRRLQTSKTARATIVCLPDFLPPTRNTSVCAAIPPFLDNDLDVYDIVYPTSTLPDNLSTLTALLAQTIQSSLRGDQQIILIGYSAGGLVAHSLAHTLETKLAGLVLIDTYPIMEPIPNWLAALPANQIFKAGNLFHDRDLATMGHYTKISQGCVLEKVQMETLFIRASEPMPEMMGELWQACWRGADETVMVPGNHIELLRNCAESTAREINRWTCDSLSRT</sequence>
<dbReference type="Pfam" id="PF02801">
    <property type="entry name" value="Ketoacyl-synt_C"/>
    <property type="match status" value="1"/>
</dbReference>
<keyword evidence="2" id="KW-0597">Phosphoprotein</keyword>
<evidence type="ECO:0000259" key="8">
    <source>
        <dbReference type="PROSITE" id="PS52004"/>
    </source>
</evidence>
<evidence type="ECO:0000313" key="11">
    <source>
        <dbReference type="Proteomes" id="UP001305779"/>
    </source>
</evidence>
<dbReference type="InterPro" id="IPR018201">
    <property type="entry name" value="Ketoacyl_synth_AS"/>
</dbReference>
<dbReference type="SMART" id="SM00825">
    <property type="entry name" value="PKS_KS"/>
    <property type="match status" value="1"/>
</dbReference>
<dbReference type="InterPro" id="IPR045851">
    <property type="entry name" value="AMP-bd_C_sf"/>
</dbReference>
<dbReference type="Gene3D" id="3.40.50.720">
    <property type="entry name" value="NAD(P)-binding Rossmann-like Domain"/>
    <property type="match status" value="1"/>
</dbReference>
<keyword evidence="4" id="KW-0677">Repeat</keyword>
<dbReference type="Pfam" id="PF16197">
    <property type="entry name" value="KAsynt_C_assoc"/>
    <property type="match status" value="1"/>
</dbReference>
<accession>A0ABR0E1P0</accession>
<dbReference type="CDD" id="cd08956">
    <property type="entry name" value="KR_3_FAS_SDR_x"/>
    <property type="match status" value="1"/>
</dbReference>
<dbReference type="Pfam" id="PF00550">
    <property type="entry name" value="PP-binding"/>
    <property type="match status" value="2"/>
</dbReference>
<evidence type="ECO:0000256" key="2">
    <source>
        <dbReference type="ARBA" id="ARBA00022553"/>
    </source>
</evidence>
<feature type="domain" description="PKS/mFAS DH" evidence="9">
    <location>
        <begin position="1489"/>
        <end position="1761"/>
    </location>
</feature>
<dbReference type="Gene3D" id="3.40.47.10">
    <property type="match status" value="1"/>
</dbReference>
<name>A0ABR0E1P0_ZASCE</name>
<feature type="domain" description="Carrier" evidence="7">
    <location>
        <begin position="512"/>
        <end position="590"/>
    </location>
</feature>
<dbReference type="InterPro" id="IPR014030">
    <property type="entry name" value="Ketoacyl_synth_N"/>
</dbReference>
<dbReference type="SUPFAM" id="SSF53474">
    <property type="entry name" value="alpha/beta-Hydrolases"/>
    <property type="match status" value="1"/>
</dbReference>
<dbReference type="Gene3D" id="3.40.50.12780">
    <property type="entry name" value="N-terminal domain of ligase-like"/>
    <property type="match status" value="1"/>
</dbReference>
<dbReference type="PROSITE" id="PS00606">
    <property type="entry name" value="KS3_1"/>
    <property type="match status" value="1"/>
</dbReference>
<dbReference type="SMART" id="SM00827">
    <property type="entry name" value="PKS_AT"/>
    <property type="match status" value="1"/>
</dbReference>
<dbReference type="InterPro" id="IPR036291">
    <property type="entry name" value="NAD(P)-bd_dom_sf"/>
</dbReference>
<dbReference type="InterPro" id="IPR014031">
    <property type="entry name" value="Ketoacyl_synth_C"/>
</dbReference>
<evidence type="ECO:0000256" key="1">
    <source>
        <dbReference type="ARBA" id="ARBA00022450"/>
    </source>
</evidence>
<evidence type="ECO:0000256" key="6">
    <source>
        <dbReference type="PROSITE-ProRule" id="PRU01363"/>
    </source>
</evidence>
<keyword evidence="1" id="KW-0596">Phosphopantetheine</keyword>
<dbReference type="InterPro" id="IPR050091">
    <property type="entry name" value="PKS_NRPS_Biosynth_Enz"/>
</dbReference>
<dbReference type="SUPFAM" id="SSF51735">
    <property type="entry name" value="NAD(P)-binding Rossmann-fold domains"/>
    <property type="match status" value="2"/>
</dbReference>
<reference evidence="10 11" key="1">
    <citation type="journal article" date="2023" name="G3 (Bethesda)">
        <title>A chromosome-level genome assembly of Zasmidium syzygii isolated from banana leaves.</title>
        <authorList>
            <person name="van Westerhoven A.C."/>
            <person name="Mehrabi R."/>
            <person name="Talebi R."/>
            <person name="Steentjes M.B.F."/>
            <person name="Corcolon B."/>
            <person name="Chong P.A."/>
            <person name="Kema G.H.J."/>
            <person name="Seidl M.F."/>
        </authorList>
    </citation>
    <scope>NUCLEOTIDE SEQUENCE [LARGE SCALE GENOMIC DNA]</scope>
    <source>
        <strain evidence="10 11">P124</strain>
    </source>
</reference>
<dbReference type="SUPFAM" id="SSF47336">
    <property type="entry name" value="ACP-like"/>
    <property type="match status" value="1"/>
</dbReference>
<feature type="domain" description="Ketosynthase family 3 (KS3)" evidence="8">
    <location>
        <begin position="615"/>
        <end position="1039"/>
    </location>
</feature>
<dbReference type="PROSITE" id="PS52019">
    <property type="entry name" value="PKS_MFAS_DH"/>
    <property type="match status" value="1"/>
</dbReference>
<dbReference type="InterPro" id="IPR016036">
    <property type="entry name" value="Malonyl_transacylase_ACP-bd"/>
</dbReference>
<dbReference type="SUPFAM" id="SSF52151">
    <property type="entry name" value="FabD/lysophospholipase-like"/>
    <property type="match status" value="1"/>
</dbReference>
<proteinExistence type="predicted"/>
<dbReference type="InterPro" id="IPR057326">
    <property type="entry name" value="KR_dom"/>
</dbReference>
<dbReference type="SMART" id="SM00823">
    <property type="entry name" value="PKS_PP"/>
    <property type="match status" value="2"/>
</dbReference>
<evidence type="ECO:0000256" key="4">
    <source>
        <dbReference type="ARBA" id="ARBA00022737"/>
    </source>
</evidence>
<dbReference type="InterPro" id="IPR020807">
    <property type="entry name" value="PKS_DH"/>
</dbReference>
<dbReference type="Gene3D" id="3.30.300.30">
    <property type="match status" value="1"/>
</dbReference>
<dbReference type="InterPro" id="IPR009081">
    <property type="entry name" value="PP-bd_ACP"/>
</dbReference>
<dbReference type="Pfam" id="PF00698">
    <property type="entry name" value="Acyl_transf_1"/>
    <property type="match status" value="1"/>
</dbReference>
<protein>
    <recommendedName>
        <fullName evidence="12">Polyketide synthase</fullName>
    </recommendedName>
</protein>
<evidence type="ECO:0000313" key="10">
    <source>
        <dbReference type="EMBL" id="KAK4495334.1"/>
    </source>
</evidence>
<dbReference type="InterPro" id="IPR049552">
    <property type="entry name" value="PKS_DH_N"/>
</dbReference>
<dbReference type="Gene3D" id="3.30.70.3290">
    <property type="match status" value="1"/>
</dbReference>
<keyword evidence="11" id="KW-1185">Reference proteome</keyword>
<dbReference type="Gene3D" id="3.10.129.110">
    <property type="entry name" value="Polyketide synthase dehydratase"/>
    <property type="match status" value="1"/>
</dbReference>
<dbReference type="InterPro" id="IPR016035">
    <property type="entry name" value="Acyl_Trfase/lysoPLipase"/>
</dbReference>
<keyword evidence="3" id="KW-0808">Transferase</keyword>
<feature type="active site" description="Proton donor; for dehydratase activity" evidence="6">
    <location>
        <position position="1685"/>
    </location>
</feature>
<dbReference type="InterPro" id="IPR013968">
    <property type="entry name" value="PKS_KR"/>
</dbReference>
<dbReference type="InterPro" id="IPR000873">
    <property type="entry name" value="AMP-dep_synth/lig_dom"/>
</dbReference>
<dbReference type="Pfam" id="PF13193">
    <property type="entry name" value="AMP-binding_C"/>
    <property type="match status" value="1"/>
</dbReference>
<evidence type="ECO:0008006" key="12">
    <source>
        <dbReference type="Google" id="ProtNLM"/>
    </source>
</evidence>
<evidence type="ECO:0000256" key="5">
    <source>
        <dbReference type="ARBA" id="ARBA00023268"/>
    </source>
</evidence>
<dbReference type="InterPro" id="IPR042104">
    <property type="entry name" value="PKS_dehydratase_sf"/>
</dbReference>
<dbReference type="InterPro" id="IPR049551">
    <property type="entry name" value="PKS_DH_C"/>
</dbReference>
<dbReference type="Pfam" id="PF00109">
    <property type="entry name" value="ketoacyl-synt"/>
    <property type="match status" value="1"/>
</dbReference>
<dbReference type="InterPro" id="IPR049900">
    <property type="entry name" value="PKS_mFAS_DH"/>
</dbReference>